<keyword evidence="3" id="KW-1185">Reference proteome</keyword>
<dbReference type="Proteomes" id="UP000735302">
    <property type="component" value="Unassembled WGS sequence"/>
</dbReference>
<organism evidence="2 3">
    <name type="scientific">Plakobranchus ocellatus</name>
    <dbReference type="NCBI Taxonomy" id="259542"/>
    <lineage>
        <taxon>Eukaryota</taxon>
        <taxon>Metazoa</taxon>
        <taxon>Spiralia</taxon>
        <taxon>Lophotrochozoa</taxon>
        <taxon>Mollusca</taxon>
        <taxon>Gastropoda</taxon>
        <taxon>Heterobranchia</taxon>
        <taxon>Euthyneura</taxon>
        <taxon>Panpulmonata</taxon>
        <taxon>Sacoglossa</taxon>
        <taxon>Placobranchoidea</taxon>
        <taxon>Plakobranchidae</taxon>
        <taxon>Plakobranchus</taxon>
    </lineage>
</organism>
<proteinExistence type="predicted"/>
<feature type="region of interest" description="Disordered" evidence="1">
    <location>
        <begin position="1"/>
        <end position="24"/>
    </location>
</feature>
<protein>
    <submittedName>
        <fullName evidence="2">Uncharacterized protein</fullName>
    </submittedName>
</protein>
<name>A0AAV3Y3B0_9GAST</name>
<evidence type="ECO:0000313" key="3">
    <source>
        <dbReference type="Proteomes" id="UP000735302"/>
    </source>
</evidence>
<feature type="compositionally biased region" description="Polar residues" evidence="1">
    <location>
        <begin position="1"/>
        <end position="17"/>
    </location>
</feature>
<dbReference type="EMBL" id="BLXT01000418">
    <property type="protein sequence ID" value="GFN76812.1"/>
    <property type="molecule type" value="Genomic_DNA"/>
</dbReference>
<dbReference type="AlphaFoldDB" id="A0AAV3Y3B0"/>
<gene>
    <name evidence="2" type="ORF">PoB_000331800</name>
</gene>
<sequence length="77" mass="8338">MVLLQNNTFTSRSLHPNPQTPPTLPAVGIMPPTTRAIQHSDLLGSASIQDTFYTPLTLLQVQEGDTPNREIPMALAA</sequence>
<evidence type="ECO:0000256" key="1">
    <source>
        <dbReference type="SAM" id="MobiDB-lite"/>
    </source>
</evidence>
<evidence type="ECO:0000313" key="2">
    <source>
        <dbReference type="EMBL" id="GFN76812.1"/>
    </source>
</evidence>
<reference evidence="2 3" key="1">
    <citation type="journal article" date="2021" name="Elife">
        <title>Chloroplast acquisition without the gene transfer in kleptoplastic sea slugs, Plakobranchus ocellatus.</title>
        <authorList>
            <person name="Maeda T."/>
            <person name="Takahashi S."/>
            <person name="Yoshida T."/>
            <person name="Shimamura S."/>
            <person name="Takaki Y."/>
            <person name="Nagai Y."/>
            <person name="Toyoda A."/>
            <person name="Suzuki Y."/>
            <person name="Arimoto A."/>
            <person name="Ishii H."/>
            <person name="Satoh N."/>
            <person name="Nishiyama T."/>
            <person name="Hasebe M."/>
            <person name="Maruyama T."/>
            <person name="Minagawa J."/>
            <person name="Obokata J."/>
            <person name="Shigenobu S."/>
        </authorList>
    </citation>
    <scope>NUCLEOTIDE SEQUENCE [LARGE SCALE GENOMIC DNA]</scope>
</reference>
<accession>A0AAV3Y3B0</accession>
<comment type="caution">
    <text evidence="2">The sequence shown here is derived from an EMBL/GenBank/DDBJ whole genome shotgun (WGS) entry which is preliminary data.</text>
</comment>